<dbReference type="EMBL" id="JBBXMP010000145">
    <property type="protein sequence ID" value="KAL0061191.1"/>
    <property type="molecule type" value="Genomic_DNA"/>
</dbReference>
<accession>A0ABR2ZHN4</accession>
<feature type="region of interest" description="Disordered" evidence="1">
    <location>
        <begin position="1"/>
        <end position="40"/>
    </location>
</feature>
<keyword evidence="3" id="KW-1185">Reference proteome</keyword>
<feature type="compositionally biased region" description="Basic and acidic residues" evidence="1">
    <location>
        <begin position="17"/>
        <end position="29"/>
    </location>
</feature>
<name>A0ABR2ZHN4_9AGAR</name>
<evidence type="ECO:0000313" key="2">
    <source>
        <dbReference type="EMBL" id="KAL0061191.1"/>
    </source>
</evidence>
<evidence type="ECO:0000256" key="1">
    <source>
        <dbReference type="SAM" id="MobiDB-lite"/>
    </source>
</evidence>
<dbReference type="Proteomes" id="UP001437256">
    <property type="component" value="Unassembled WGS sequence"/>
</dbReference>
<evidence type="ECO:0000313" key="3">
    <source>
        <dbReference type="Proteomes" id="UP001437256"/>
    </source>
</evidence>
<organism evidence="2 3">
    <name type="scientific">Marasmius tenuissimus</name>
    <dbReference type="NCBI Taxonomy" id="585030"/>
    <lineage>
        <taxon>Eukaryota</taxon>
        <taxon>Fungi</taxon>
        <taxon>Dikarya</taxon>
        <taxon>Basidiomycota</taxon>
        <taxon>Agaricomycotina</taxon>
        <taxon>Agaricomycetes</taxon>
        <taxon>Agaricomycetidae</taxon>
        <taxon>Agaricales</taxon>
        <taxon>Marasmiineae</taxon>
        <taxon>Marasmiaceae</taxon>
        <taxon>Marasmius</taxon>
    </lineage>
</organism>
<reference evidence="2 3" key="1">
    <citation type="submission" date="2024-05" db="EMBL/GenBank/DDBJ databases">
        <title>A draft genome resource for the thread blight pathogen Marasmius tenuissimus strain MS-2.</title>
        <authorList>
            <person name="Yulfo-Soto G.E."/>
            <person name="Baruah I.K."/>
            <person name="Amoako-Attah I."/>
            <person name="Bukari Y."/>
            <person name="Meinhardt L.W."/>
            <person name="Bailey B.A."/>
            <person name="Cohen S.P."/>
        </authorList>
    </citation>
    <scope>NUCLEOTIDE SEQUENCE [LARGE SCALE GENOMIC DNA]</scope>
    <source>
        <strain evidence="2 3">MS-2</strain>
    </source>
</reference>
<feature type="compositionally biased region" description="Low complexity" evidence="1">
    <location>
        <begin position="123"/>
        <end position="141"/>
    </location>
</feature>
<feature type="region of interest" description="Disordered" evidence="1">
    <location>
        <begin position="123"/>
        <end position="151"/>
    </location>
</feature>
<protein>
    <submittedName>
        <fullName evidence="2">Uncharacterized protein</fullName>
    </submittedName>
</protein>
<feature type="region of interest" description="Disordered" evidence="1">
    <location>
        <begin position="173"/>
        <end position="192"/>
    </location>
</feature>
<proteinExistence type="predicted"/>
<feature type="region of interest" description="Disordered" evidence="1">
    <location>
        <begin position="236"/>
        <end position="262"/>
    </location>
</feature>
<gene>
    <name evidence="2" type="ORF">AAF712_012011</name>
</gene>
<feature type="compositionally biased region" description="Basic and acidic residues" evidence="1">
    <location>
        <begin position="246"/>
        <end position="255"/>
    </location>
</feature>
<sequence>MNDIWTPGLAVPIENKQTTKTDDRADKCQRPGAGPGAELEGMEGREQQLDQALECTTLSTLNAERLSLPSISDADFCSDNTSLNIVLPTPSFPTQFAGLVATSHSKTDGDDFVDLSIAYTDPNISSIGSNTTSGNSESSITDTPKDAGWSATSQSTINNALCDDLASNMASAVSYSPNPTTHAPPNSTSSIDSASEYVSLTHRHDGGSPTIAPRRFWIPQPFVSNVKPITHLSLWPPVSATVRPPTRSEDNRWGDDGNEDLD</sequence>
<comment type="caution">
    <text evidence="2">The sequence shown here is derived from an EMBL/GenBank/DDBJ whole genome shotgun (WGS) entry which is preliminary data.</text>
</comment>